<name>A0A9W7L5M2_9STRA</name>
<dbReference type="Pfam" id="PF03109">
    <property type="entry name" value="ABC1"/>
    <property type="match status" value="2"/>
</dbReference>
<proteinExistence type="predicted"/>
<feature type="domain" description="ABC1 atypical kinase-like" evidence="1">
    <location>
        <begin position="91"/>
        <end position="254"/>
    </location>
</feature>
<dbReference type="InterPro" id="IPR051130">
    <property type="entry name" value="Mito_struct-func_regulator"/>
</dbReference>
<dbReference type="SUPFAM" id="SSF56112">
    <property type="entry name" value="Protein kinase-like (PK-like)"/>
    <property type="match status" value="1"/>
</dbReference>
<dbReference type="CDD" id="cd05121">
    <property type="entry name" value="ABC1_ADCK3-like"/>
    <property type="match status" value="1"/>
</dbReference>
<sequence length="513" mass="58333">MMMDEMGSLEGLSRSLSFYSLGIPTYLRYRYLQHFHNDDEARWQALHEEAAAAGLEKIKELRGFYIKTGQMCATNVGNAFPPTWRKTMSVLQDGVPGKPMDVVRDTIEEGLGKKMEEVFESFDPEPIGAASIGQVHSAVLKGAGRKVVVKVQYPEVERLFRGDVRTLILFCKIAQPVHVPALEEIEKQFMTEFDYLEECRKLTTVRGNLVKGGWAPGRCQVPEPVPELSSKNVLVMEELEGAKLVDALHADAERYAAMLGKTLEEFLKEEEMNTLKDGERRGPSKEVMDAYIAVQDAKRRASNLAGLVANAVWFWWPGYEKKRWVGKETLPINHGRMVDELIDVHGHEIFVDGYFNADPHPGNMLLLDQETGSPRIGLIDYGQVKELTRENIVILSKMMVALQEDNEPEMARLIFEAGYKTKEMRPDLAAKYARVSLDEDNKKVCNGKHVQVFMEELEAQDPVVDLPREFVMVGRVSLMLRGLGHSLKQPRRLSDHWIKYARAVLKEEETRRR</sequence>
<dbReference type="InterPro" id="IPR004147">
    <property type="entry name" value="ABC1_dom"/>
</dbReference>
<evidence type="ECO:0000313" key="3">
    <source>
        <dbReference type="Proteomes" id="UP001165065"/>
    </source>
</evidence>
<dbReference type="Proteomes" id="UP001165065">
    <property type="component" value="Unassembled WGS sequence"/>
</dbReference>
<keyword evidence="3" id="KW-1185">Reference proteome</keyword>
<accession>A0A9W7L5M2</accession>
<organism evidence="2 3">
    <name type="scientific">Triparma columacea</name>
    <dbReference type="NCBI Taxonomy" id="722753"/>
    <lineage>
        <taxon>Eukaryota</taxon>
        <taxon>Sar</taxon>
        <taxon>Stramenopiles</taxon>
        <taxon>Ochrophyta</taxon>
        <taxon>Bolidophyceae</taxon>
        <taxon>Parmales</taxon>
        <taxon>Triparmaceae</taxon>
        <taxon>Triparma</taxon>
    </lineage>
</organism>
<reference evidence="3" key="1">
    <citation type="journal article" date="2023" name="Commun. Biol.">
        <title>Genome analysis of Parmales, the sister group of diatoms, reveals the evolutionary specialization of diatoms from phago-mixotrophs to photoautotrophs.</title>
        <authorList>
            <person name="Ban H."/>
            <person name="Sato S."/>
            <person name="Yoshikawa S."/>
            <person name="Yamada K."/>
            <person name="Nakamura Y."/>
            <person name="Ichinomiya M."/>
            <person name="Sato N."/>
            <person name="Blanc-Mathieu R."/>
            <person name="Endo H."/>
            <person name="Kuwata A."/>
            <person name="Ogata H."/>
        </authorList>
    </citation>
    <scope>NUCLEOTIDE SEQUENCE [LARGE SCALE GENOMIC DNA]</scope>
</reference>
<protein>
    <recommendedName>
        <fullName evidence="1">ABC1 atypical kinase-like domain-containing protein</fullName>
    </recommendedName>
</protein>
<dbReference type="AlphaFoldDB" id="A0A9W7L5M2"/>
<gene>
    <name evidence="2" type="ORF">TrCOL_g4711</name>
</gene>
<dbReference type="InterPro" id="IPR011009">
    <property type="entry name" value="Kinase-like_dom_sf"/>
</dbReference>
<dbReference type="PANTHER" id="PTHR43173:SF34">
    <property type="entry name" value="ABC1 ATYPICAL KINASE-LIKE DOMAIN-CONTAINING PROTEIN"/>
    <property type="match status" value="1"/>
</dbReference>
<dbReference type="PANTHER" id="PTHR43173">
    <property type="entry name" value="ABC1 FAMILY PROTEIN"/>
    <property type="match status" value="1"/>
</dbReference>
<feature type="domain" description="ABC1 atypical kinase-like" evidence="1">
    <location>
        <begin position="333"/>
        <end position="412"/>
    </location>
</feature>
<comment type="caution">
    <text evidence="2">The sequence shown here is derived from an EMBL/GenBank/DDBJ whole genome shotgun (WGS) entry which is preliminary data.</text>
</comment>
<evidence type="ECO:0000259" key="1">
    <source>
        <dbReference type="Pfam" id="PF03109"/>
    </source>
</evidence>
<dbReference type="EMBL" id="BRYA01000737">
    <property type="protein sequence ID" value="GMI31229.1"/>
    <property type="molecule type" value="Genomic_DNA"/>
</dbReference>
<dbReference type="OrthoDB" id="427480at2759"/>
<evidence type="ECO:0000313" key="2">
    <source>
        <dbReference type="EMBL" id="GMI31229.1"/>
    </source>
</evidence>